<keyword evidence="3" id="KW-1185">Reference proteome</keyword>
<organism evidence="2 3">
    <name type="scientific">Larinioides sclopetarius</name>
    <dbReference type="NCBI Taxonomy" id="280406"/>
    <lineage>
        <taxon>Eukaryota</taxon>
        <taxon>Metazoa</taxon>
        <taxon>Ecdysozoa</taxon>
        <taxon>Arthropoda</taxon>
        <taxon>Chelicerata</taxon>
        <taxon>Arachnida</taxon>
        <taxon>Araneae</taxon>
        <taxon>Araneomorphae</taxon>
        <taxon>Entelegynae</taxon>
        <taxon>Araneoidea</taxon>
        <taxon>Araneidae</taxon>
        <taxon>Larinioides</taxon>
    </lineage>
</organism>
<proteinExistence type="predicted"/>
<dbReference type="Proteomes" id="UP001497382">
    <property type="component" value="Unassembled WGS sequence"/>
</dbReference>
<feature type="chain" id="PRO_5043774360" description="Glycine zipper 2TM domain-containing protein" evidence="1">
    <location>
        <begin position="27"/>
        <end position="147"/>
    </location>
</feature>
<accession>A0AAV1ZPS4</accession>
<sequence>MTLLRQTFYEVMTIATLMAFFTPCKASEPQVAMDLLTGGIGGILGNRGDGVGEIVGKTVGQSVGKSVGGFVGQMADKSVSKMTGGEKDFFGGQRKDRLFGRQIGGQKQEDGIWINQWVDGFLGENGLIGGQDRGQERVESIGGFLGR</sequence>
<evidence type="ECO:0008006" key="4">
    <source>
        <dbReference type="Google" id="ProtNLM"/>
    </source>
</evidence>
<keyword evidence="1" id="KW-0732">Signal</keyword>
<feature type="signal peptide" evidence="1">
    <location>
        <begin position="1"/>
        <end position="26"/>
    </location>
</feature>
<evidence type="ECO:0000313" key="3">
    <source>
        <dbReference type="Proteomes" id="UP001497382"/>
    </source>
</evidence>
<evidence type="ECO:0000256" key="1">
    <source>
        <dbReference type="SAM" id="SignalP"/>
    </source>
</evidence>
<dbReference type="EMBL" id="CAXIEN010000071">
    <property type="protein sequence ID" value="CAL1273859.1"/>
    <property type="molecule type" value="Genomic_DNA"/>
</dbReference>
<name>A0AAV1ZPS4_9ARAC</name>
<reference evidence="2 3" key="1">
    <citation type="submission" date="2024-04" db="EMBL/GenBank/DDBJ databases">
        <authorList>
            <person name="Rising A."/>
            <person name="Reimegard J."/>
            <person name="Sonavane S."/>
            <person name="Akerstrom W."/>
            <person name="Nylinder S."/>
            <person name="Hedman E."/>
            <person name="Kallberg Y."/>
        </authorList>
    </citation>
    <scope>NUCLEOTIDE SEQUENCE [LARGE SCALE GENOMIC DNA]</scope>
</reference>
<dbReference type="AlphaFoldDB" id="A0AAV1ZPS4"/>
<protein>
    <recommendedName>
        <fullName evidence="4">Glycine zipper 2TM domain-containing protein</fullName>
    </recommendedName>
</protein>
<evidence type="ECO:0000313" key="2">
    <source>
        <dbReference type="EMBL" id="CAL1273859.1"/>
    </source>
</evidence>
<gene>
    <name evidence="2" type="ORF">LARSCL_LOCUS7132</name>
</gene>
<comment type="caution">
    <text evidence="2">The sequence shown here is derived from an EMBL/GenBank/DDBJ whole genome shotgun (WGS) entry which is preliminary data.</text>
</comment>